<keyword evidence="3" id="KW-1185">Reference proteome</keyword>
<sequence length="148" mass="15581">MTSDGVDNATGDLRSFAGRMIPANARLAAAEAEGLKQDNLPCGMPLEGGGCNTYIQSVNTALEQFGAYFNTIEQGYAGYQSVANDSATDYANRDDVGRAEVERALNLSMLPRSGNSPQDELPLPLQESGMGPRPSFPGALPQAGAEPR</sequence>
<dbReference type="Proteomes" id="UP001501231">
    <property type="component" value="Unassembled WGS sequence"/>
</dbReference>
<evidence type="ECO:0000256" key="1">
    <source>
        <dbReference type="SAM" id="MobiDB-lite"/>
    </source>
</evidence>
<proteinExistence type="predicted"/>
<dbReference type="RefSeq" id="WP_344591466.1">
    <property type="nucleotide sequence ID" value="NZ_BAAARW010000016.1"/>
</dbReference>
<gene>
    <name evidence="2" type="ORF">GCM10010191_45810</name>
</gene>
<name>A0ABN3JGC2_9ACTN</name>
<evidence type="ECO:0000313" key="2">
    <source>
        <dbReference type="EMBL" id="GAA2427738.1"/>
    </source>
</evidence>
<protein>
    <recommendedName>
        <fullName evidence="4">PE domain-containing protein</fullName>
    </recommendedName>
</protein>
<evidence type="ECO:0000313" key="3">
    <source>
        <dbReference type="Proteomes" id="UP001501231"/>
    </source>
</evidence>
<evidence type="ECO:0008006" key="4">
    <source>
        <dbReference type="Google" id="ProtNLM"/>
    </source>
</evidence>
<comment type="caution">
    <text evidence="2">The sequence shown here is derived from an EMBL/GenBank/DDBJ whole genome shotgun (WGS) entry which is preliminary data.</text>
</comment>
<organism evidence="2 3">
    <name type="scientific">Actinomadura vinacea</name>
    <dbReference type="NCBI Taxonomy" id="115336"/>
    <lineage>
        <taxon>Bacteria</taxon>
        <taxon>Bacillati</taxon>
        <taxon>Actinomycetota</taxon>
        <taxon>Actinomycetes</taxon>
        <taxon>Streptosporangiales</taxon>
        <taxon>Thermomonosporaceae</taxon>
        <taxon>Actinomadura</taxon>
    </lineage>
</organism>
<accession>A0ABN3JGC2</accession>
<dbReference type="EMBL" id="BAAARW010000016">
    <property type="protein sequence ID" value="GAA2427738.1"/>
    <property type="molecule type" value="Genomic_DNA"/>
</dbReference>
<reference evidence="2 3" key="1">
    <citation type="journal article" date="2019" name="Int. J. Syst. Evol. Microbiol.">
        <title>The Global Catalogue of Microorganisms (GCM) 10K type strain sequencing project: providing services to taxonomists for standard genome sequencing and annotation.</title>
        <authorList>
            <consortium name="The Broad Institute Genomics Platform"/>
            <consortium name="The Broad Institute Genome Sequencing Center for Infectious Disease"/>
            <person name="Wu L."/>
            <person name="Ma J."/>
        </authorList>
    </citation>
    <scope>NUCLEOTIDE SEQUENCE [LARGE SCALE GENOMIC DNA]</scope>
    <source>
        <strain evidence="2 3">JCM 3325</strain>
    </source>
</reference>
<feature type="region of interest" description="Disordered" evidence="1">
    <location>
        <begin position="108"/>
        <end position="148"/>
    </location>
</feature>